<dbReference type="Pfam" id="PF00475">
    <property type="entry name" value="IGPD"/>
    <property type="match status" value="1"/>
</dbReference>
<sequence>MSEPLSGESLSGESRSFAARSRTGRIERTTKESSVLVELDLDGTGQVEVDTTVPFYDHMLHSLGTHAGFDLTVRASGDVHIDAHHTVEDTAIVLGQTLRQALGDKKGIRRFGDAWIPMDETLAHAAVDVSGRSYCVLTGEPEQYNTFTIGNNYPFVLNRHVFESLAFHAQINLHVRVLHGRDPHHITEAQYKAIARALRAATEPDPRFAGVVPSTKGAL</sequence>
<dbReference type="NCBIfam" id="NF002110">
    <property type="entry name" value="PRK00951.1-6"/>
    <property type="match status" value="1"/>
</dbReference>
<dbReference type="GO" id="GO:0005737">
    <property type="term" value="C:cytoplasm"/>
    <property type="evidence" value="ECO:0007669"/>
    <property type="project" value="UniProtKB-SubCell"/>
</dbReference>
<dbReference type="InterPro" id="IPR020565">
    <property type="entry name" value="ImidazoleglycerP_deHydtase_CS"/>
</dbReference>
<dbReference type="PANTHER" id="PTHR23133:SF2">
    <property type="entry name" value="IMIDAZOLEGLYCEROL-PHOSPHATE DEHYDRATASE"/>
    <property type="match status" value="1"/>
</dbReference>
<feature type="compositionally biased region" description="Low complexity" evidence="8">
    <location>
        <begin position="1"/>
        <end position="16"/>
    </location>
</feature>
<dbReference type="PROSITE" id="PS00954">
    <property type="entry name" value="IGP_DEHYDRATASE_1"/>
    <property type="match status" value="1"/>
</dbReference>
<evidence type="ECO:0000256" key="2">
    <source>
        <dbReference type="ARBA" id="ARBA00016664"/>
    </source>
</evidence>
<reference evidence="9 10" key="1">
    <citation type="submission" date="2018-07" db="EMBL/GenBank/DDBJ databases">
        <title>Genomic Encyclopedia of Type Strains, Phase III (KMG-III): the genomes of soil and plant-associated and newly described type strains.</title>
        <authorList>
            <person name="Whitman W."/>
        </authorList>
    </citation>
    <scope>NUCLEOTIDE SEQUENCE [LARGE SCALE GENOMIC DNA]</scope>
    <source>
        <strain evidence="9 10">CECT 8575</strain>
    </source>
</reference>
<dbReference type="AlphaFoldDB" id="A0A368VQC9"/>
<dbReference type="NCBIfam" id="NF002111">
    <property type="entry name" value="PRK00951.2-1"/>
    <property type="match status" value="1"/>
</dbReference>
<dbReference type="FunFam" id="3.30.230.40:FF:000003">
    <property type="entry name" value="Imidazoleglycerol-phosphate dehydratase HisB"/>
    <property type="match status" value="1"/>
</dbReference>
<accession>A0A368VQC9</accession>
<proteinExistence type="inferred from homology"/>
<evidence type="ECO:0000256" key="1">
    <source>
        <dbReference type="ARBA" id="ARBA00005047"/>
    </source>
</evidence>
<organism evidence="9 10">
    <name type="scientific">Halopolyspora algeriensis</name>
    <dbReference type="NCBI Taxonomy" id="1500506"/>
    <lineage>
        <taxon>Bacteria</taxon>
        <taxon>Bacillati</taxon>
        <taxon>Actinomycetota</taxon>
        <taxon>Actinomycetes</taxon>
        <taxon>Actinomycetes incertae sedis</taxon>
        <taxon>Halopolyspora</taxon>
    </lineage>
</organism>
<evidence type="ECO:0000256" key="7">
    <source>
        <dbReference type="RuleBase" id="RU000599"/>
    </source>
</evidence>
<comment type="pathway">
    <text evidence="1 6 7">Amino-acid biosynthesis; L-histidine biosynthesis; L-histidine from 5-phospho-alpha-D-ribose 1-diphosphate: step 6/9.</text>
</comment>
<protein>
    <recommendedName>
        <fullName evidence="2 6">Imidazoleglycerol-phosphate dehydratase</fullName>
        <shortName evidence="6">IGPD</shortName>
        <ecNumber evidence="6 7">4.2.1.19</ecNumber>
    </recommendedName>
</protein>
<evidence type="ECO:0000256" key="8">
    <source>
        <dbReference type="SAM" id="MobiDB-lite"/>
    </source>
</evidence>
<evidence type="ECO:0000313" key="9">
    <source>
        <dbReference type="EMBL" id="RCW43235.1"/>
    </source>
</evidence>
<keyword evidence="5 6" id="KW-0456">Lyase</keyword>
<dbReference type="GO" id="GO:0000105">
    <property type="term" value="P:L-histidine biosynthetic process"/>
    <property type="evidence" value="ECO:0007669"/>
    <property type="project" value="UniProtKB-UniRule"/>
</dbReference>
<keyword evidence="4 6" id="KW-0368">Histidine biosynthesis</keyword>
<dbReference type="PANTHER" id="PTHR23133">
    <property type="entry name" value="IMIDAZOLEGLYCEROL-PHOSPHATE DEHYDRATASE HIS7"/>
    <property type="match status" value="1"/>
</dbReference>
<dbReference type="SUPFAM" id="SSF54211">
    <property type="entry name" value="Ribosomal protein S5 domain 2-like"/>
    <property type="match status" value="2"/>
</dbReference>
<dbReference type="Proteomes" id="UP000253495">
    <property type="component" value="Unassembled WGS sequence"/>
</dbReference>
<dbReference type="FunFam" id="3.30.230.40:FF:000001">
    <property type="entry name" value="Imidazoleglycerol-phosphate dehydratase HisB"/>
    <property type="match status" value="1"/>
</dbReference>
<dbReference type="InterPro" id="IPR020568">
    <property type="entry name" value="Ribosomal_Su5_D2-typ_SF"/>
</dbReference>
<dbReference type="PROSITE" id="PS00955">
    <property type="entry name" value="IGP_DEHYDRATASE_2"/>
    <property type="match status" value="1"/>
</dbReference>
<comment type="similarity">
    <text evidence="6 7">Belongs to the imidazoleglycerol-phosphate dehydratase family.</text>
</comment>
<comment type="caution">
    <text evidence="9">The sequence shown here is derived from an EMBL/GenBank/DDBJ whole genome shotgun (WGS) entry which is preliminary data.</text>
</comment>
<dbReference type="InterPro" id="IPR000807">
    <property type="entry name" value="ImidazoleglycerolP_deHydtase"/>
</dbReference>
<dbReference type="NCBIfam" id="NF002114">
    <property type="entry name" value="PRK00951.2-4"/>
    <property type="match status" value="1"/>
</dbReference>
<evidence type="ECO:0000256" key="3">
    <source>
        <dbReference type="ARBA" id="ARBA00022605"/>
    </source>
</evidence>
<evidence type="ECO:0000313" key="10">
    <source>
        <dbReference type="Proteomes" id="UP000253495"/>
    </source>
</evidence>
<evidence type="ECO:0000256" key="4">
    <source>
        <dbReference type="ARBA" id="ARBA00023102"/>
    </source>
</evidence>
<dbReference type="HAMAP" id="MF_00076">
    <property type="entry name" value="HisB"/>
    <property type="match status" value="1"/>
</dbReference>
<dbReference type="Gene3D" id="3.30.230.40">
    <property type="entry name" value="Imidazole glycerol phosphate dehydratase, domain 1"/>
    <property type="match status" value="2"/>
</dbReference>
<evidence type="ECO:0000256" key="6">
    <source>
        <dbReference type="HAMAP-Rule" id="MF_00076"/>
    </source>
</evidence>
<feature type="region of interest" description="Disordered" evidence="8">
    <location>
        <begin position="1"/>
        <end position="24"/>
    </location>
</feature>
<comment type="subcellular location">
    <subcellularLocation>
        <location evidence="6 7">Cytoplasm</location>
    </subcellularLocation>
</comment>
<dbReference type="UniPathway" id="UPA00031">
    <property type="reaction ID" value="UER00011"/>
</dbReference>
<keyword evidence="3 6" id="KW-0028">Amino-acid biosynthesis</keyword>
<evidence type="ECO:0000256" key="5">
    <source>
        <dbReference type="ARBA" id="ARBA00023239"/>
    </source>
</evidence>
<comment type="catalytic activity">
    <reaction evidence="6 7">
        <text>D-erythro-1-(imidazol-4-yl)glycerol 3-phosphate = 3-(imidazol-4-yl)-2-oxopropyl phosphate + H2O</text>
        <dbReference type="Rhea" id="RHEA:11040"/>
        <dbReference type="ChEBI" id="CHEBI:15377"/>
        <dbReference type="ChEBI" id="CHEBI:57766"/>
        <dbReference type="ChEBI" id="CHEBI:58278"/>
        <dbReference type="EC" id="4.2.1.19"/>
    </reaction>
</comment>
<gene>
    <name evidence="6" type="primary">hisB</name>
    <name evidence="9" type="ORF">DFQ14_107124</name>
</gene>
<dbReference type="InterPro" id="IPR038494">
    <property type="entry name" value="IGPD_sf"/>
</dbReference>
<dbReference type="EMBL" id="QPJC01000007">
    <property type="protein sequence ID" value="RCW43235.1"/>
    <property type="molecule type" value="Genomic_DNA"/>
</dbReference>
<name>A0A368VQC9_9ACTN</name>
<dbReference type="CDD" id="cd07914">
    <property type="entry name" value="IGPD"/>
    <property type="match status" value="1"/>
</dbReference>
<dbReference type="EC" id="4.2.1.19" evidence="6 7"/>
<keyword evidence="6" id="KW-0963">Cytoplasm</keyword>
<dbReference type="GO" id="GO:0004424">
    <property type="term" value="F:imidazoleglycerol-phosphate dehydratase activity"/>
    <property type="evidence" value="ECO:0007669"/>
    <property type="project" value="UniProtKB-UniRule"/>
</dbReference>
<keyword evidence="10" id="KW-1185">Reference proteome</keyword>